<keyword evidence="6 10" id="KW-0560">Oxidoreductase</keyword>
<proteinExistence type="inferred from homology"/>
<evidence type="ECO:0000313" key="10">
    <source>
        <dbReference type="EMBL" id="EGF23487.1"/>
    </source>
</evidence>
<keyword evidence="3" id="KW-0004">4Fe-4S</keyword>
<evidence type="ECO:0000256" key="8">
    <source>
        <dbReference type="ARBA" id="ARBA00023014"/>
    </source>
</evidence>
<reference evidence="10 11" key="1">
    <citation type="submission" date="2011-02" db="EMBL/GenBank/DDBJ databases">
        <authorList>
            <person name="Muzny D."/>
            <person name="Qin X."/>
            <person name="Buhay C."/>
            <person name="Dugan-Rocha S."/>
            <person name="Ding Y."/>
            <person name="Chen G."/>
            <person name="Hawes A."/>
            <person name="Holder M."/>
            <person name="Jhangiani S."/>
            <person name="Johnson A."/>
            <person name="Khan Z."/>
            <person name="Li Z."/>
            <person name="Liu W."/>
            <person name="Liu X."/>
            <person name="Perez L."/>
            <person name="Shen H."/>
            <person name="Wang Q."/>
            <person name="Watt J."/>
            <person name="Xi L."/>
            <person name="Xin Y."/>
            <person name="Zhou J."/>
            <person name="Deng J."/>
            <person name="Jiang H."/>
            <person name="Liu Y."/>
            <person name="Qu J."/>
            <person name="Song X.-Z."/>
            <person name="Zhang L."/>
            <person name="Villasana D."/>
            <person name="Johnson A."/>
            <person name="Liu J."/>
            <person name="Liyanage D."/>
            <person name="Lorensuhewa L."/>
            <person name="Robinson T."/>
            <person name="Song A."/>
            <person name="Song B.-B."/>
            <person name="Dinh H."/>
            <person name="Thornton R."/>
            <person name="Coyle M."/>
            <person name="Francisco L."/>
            <person name="Jackson L."/>
            <person name="Javaid M."/>
            <person name="Korchina V."/>
            <person name="Kovar C."/>
            <person name="Mata R."/>
            <person name="Mathew T."/>
            <person name="Ngo R."/>
            <person name="Nguyen L."/>
            <person name="Nguyen N."/>
            <person name="Okwuonu G."/>
            <person name="Ongeri F."/>
            <person name="Pham C."/>
            <person name="Simmons D."/>
            <person name="Wilczek-Boney K."/>
            <person name="Hale W."/>
            <person name="Jakkamsetti A."/>
            <person name="Pham P."/>
            <person name="Ruth R."/>
            <person name="San Lucas F."/>
            <person name="Warren J."/>
            <person name="Zhang J."/>
            <person name="Zhao Z."/>
            <person name="Zhou C."/>
            <person name="Zhu D."/>
            <person name="Lee S."/>
            <person name="Bess C."/>
            <person name="Blankenburg K."/>
            <person name="Forbes L."/>
            <person name="Fu Q."/>
            <person name="Gubbala S."/>
            <person name="Hirani K."/>
            <person name="Jayaseelan J.C."/>
            <person name="Lara F."/>
            <person name="Munidasa M."/>
            <person name="Palculict T."/>
            <person name="Patil S."/>
            <person name="Pu L.-L."/>
            <person name="Saada N."/>
            <person name="Tang L."/>
            <person name="Weissenberger G."/>
            <person name="Zhu Y."/>
            <person name="Hemphill L."/>
            <person name="Shang Y."/>
            <person name="Youmans B."/>
            <person name="Ayvaz T."/>
            <person name="Ross M."/>
            <person name="Santibanez J."/>
            <person name="Aqrawi P."/>
            <person name="Gross S."/>
            <person name="Joshi V."/>
            <person name="Fowler G."/>
            <person name="Nazareth L."/>
            <person name="Reid J."/>
            <person name="Worley K."/>
            <person name="Petrosino J."/>
            <person name="Highlander S."/>
            <person name="Gibbs R."/>
        </authorList>
    </citation>
    <scope>NUCLEOTIDE SEQUENCE [LARGE SCALE GENOMIC DNA]</scope>
    <source>
        <strain evidence="10 11">DSM 15829</strain>
    </source>
</reference>
<name>F1T443_9ACTN</name>
<dbReference type="Pfam" id="PF04055">
    <property type="entry name" value="Radical_SAM"/>
    <property type="match status" value="1"/>
</dbReference>
<evidence type="ECO:0000256" key="4">
    <source>
        <dbReference type="ARBA" id="ARBA00022691"/>
    </source>
</evidence>
<dbReference type="InterPro" id="IPR012839">
    <property type="entry name" value="Organic_radical_activase"/>
</dbReference>
<dbReference type="PROSITE" id="PS01087">
    <property type="entry name" value="RADICAL_ACTIVATING"/>
    <property type="match status" value="1"/>
</dbReference>
<dbReference type="InterPro" id="IPR058240">
    <property type="entry name" value="rSAM_sf"/>
</dbReference>
<evidence type="ECO:0000256" key="7">
    <source>
        <dbReference type="ARBA" id="ARBA00023004"/>
    </source>
</evidence>
<keyword evidence="4" id="KW-0949">S-adenosyl-L-methionine</keyword>
<keyword evidence="7" id="KW-0408">Iron</keyword>
<evidence type="ECO:0000256" key="5">
    <source>
        <dbReference type="ARBA" id="ARBA00022723"/>
    </source>
</evidence>
<dbReference type="Proteomes" id="UP000005947">
    <property type="component" value="Unassembled WGS sequence"/>
</dbReference>
<dbReference type="Gene3D" id="3.20.20.70">
    <property type="entry name" value="Aldolase class I"/>
    <property type="match status" value="1"/>
</dbReference>
<dbReference type="eggNOG" id="COG1180">
    <property type="taxonomic scope" value="Bacteria"/>
</dbReference>
<evidence type="ECO:0000256" key="2">
    <source>
        <dbReference type="ARBA" id="ARBA00009777"/>
    </source>
</evidence>
<dbReference type="InterPro" id="IPR001989">
    <property type="entry name" value="Radical_activat_CS"/>
</dbReference>
<dbReference type="SUPFAM" id="SSF102114">
    <property type="entry name" value="Radical SAM enzymes"/>
    <property type="match status" value="1"/>
</dbReference>
<dbReference type="InterPro" id="IPR013785">
    <property type="entry name" value="Aldolase_TIM"/>
</dbReference>
<evidence type="ECO:0000256" key="6">
    <source>
        <dbReference type="ARBA" id="ARBA00023002"/>
    </source>
</evidence>
<comment type="cofactor">
    <cofactor evidence="1">
        <name>[4Fe-4S] cluster</name>
        <dbReference type="ChEBI" id="CHEBI:49883"/>
    </cofactor>
</comment>
<comment type="caution">
    <text evidence="10">The sequence shown here is derived from an EMBL/GenBank/DDBJ whole genome shotgun (WGS) entry which is preliminary data.</text>
</comment>
<dbReference type="RefSeq" id="WP_006302587.1">
    <property type="nucleotide sequence ID" value="NZ_ACGK02000001.1"/>
</dbReference>
<dbReference type="EMBL" id="ACGK02000001">
    <property type="protein sequence ID" value="EGF23487.1"/>
    <property type="molecule type" value="Genomic_DNA"/>
</dbReference>
<dbReference type="PANTHER" id="PTHR30352:SF4">
    <property type="entry name" value="PYRUVATE FORMATE-LYASE 2-ACTIVATING ENZYME"/>
    <property type="match status" value="1"/>
</dbReference>
<evidence type="ECO:0000256" key="1">
    <source>
        <dbReference type="ARBA" id="ARBA00001966"/>
    </source>
</evidence>
<gene>
    <name evidence="10" type="ORF">HMPREF0091_10434</name>
</gene>
<keyword evidence="11" id="KW-1185">Reference proteome</keyword>
<dbReference type="CDD" id="cd01335">
    <property type="entry name" value="Radical_SAM"/>
    <property type="match status" value="1"/>
</dbReference>
<dbReference type="GO" id="GO:0016491">
    <property type="term" value="F:oxidoreductase activity"/>
    <property type="evidence" value="ECO:0007669"/>
    <property type="project" value="UniProtKB-KW"/>
</dbReference>
<dbReference type="GeneID" id="93210049"/>
<dbReference type="PIRSF" id="PIRSF000371">
    <property type="entry name" value="PFL_act_enz"/>
    <property type="match status" value="1"/>
</dbReference>
<accession>F1T443</accession>
<dbReference type="AlphaFoldDB" id="F1T443"/>
<comment type="similarity">
    <text evidence="2">Belongs to the organic radical-activating enzymes family.</text>
</comment>
<dbReference type="NCBIfam" id="TIGR02494">
    <property type="entry name" value="PFLE_PFLC"/>
    <property type="match status" value="1"/>
</dbReference>
<organism evidence="10 11">
    <name type="scientific">Fannyhessea vaginae DSM 15829</name>
    <dbReference type="NCBI Taxonomy" id="525256"/>
    <lineage>
        <taxon>Bacteria</taxon>
        <taxon>Bacillati</taxon>
        <taxon>Actinomycetota</taxon>
        <taxon>Coriobacteriia</taxon>
        <taxon>Coriobacteriales</taxon>
        <taxon>Atopobiaceae</taxon>
        <taxon>Fannyhessea</taxon>
    </lineage>
</organism>
<evidence type="ECO:0000259" key="9">
    <source>
        <dbReference type="PROSITE" id="PS51918"/>
    </source>
</evidence>
<dbReference type="EC" id="1.97.1.-" evidence="10"/>
<protein>
    <submittedName>
        <fullName evidence="10">Glycyl-radical enzyme activating protein family protein</fullName>
        <ecNumber evidence="10">1.97.1.-</ecNumber>
    </submittedName>
</protein>
<dbReference type="InterPro" id="IPR034457">
    <property type="entry name" value="Organic_radical-activating"/>
</dbReference>
<dbReference type="SFLD" id="SFLDG01066">
    <property type="entry name" value="organic_radical-activating_enz"/>
    <property type="match status" value="1"/>
</dbReference>
<keyword evidence="5" id="KW-0479">Metal-binding</keyword>
<dbReference type="GO" id="GO:0046872">
    <property type="term" value="F:metal ion binding"/>
    <property type="evidence" value="ECO:0007669"/>
    <property type="project" value="UniProtKB-KW"/>
</dbReference>
<keyword evidence="8" id="KW-0411">Iron-sulfur</keyword>
<evidence type="ECO:0000313" key="11">
    <source>
        <dbReference type="Proteomes" id="UP000005947"/>
    </source>
</evidence>
<evidence type="ECO:0000256" key="3">
    <source>
        <dbReference type="ARBA" id="ARBA00022485"/>
    </source>
</evidence>
<feature type="domain" description="Radical SAM core" evidence="9">
    <location>
        <begin position="16"/>
        <end position="245"/>
    </location>
</feature>
<dbReference type="SFLD" id="SFLDS00029">
    <property type="entry name" value="Radical_SAM"/>
    <property type="match status" value="1"/>
</dbReference>
<dbReference type="InterPro" id="IPR007197">
    <property type="entry name" value="rSAM"/>
</dbReference>
<sequence>MQEKGYIFNIQHFSIHDGPGIRTTVFLKGCPLRCPWCSNPESQRFKPEPMLDPETKKPSCVGEEKSVDEIIEDVVKDIDFYEESGGGLTLSGGEPLAQFGFARAILKRAKQEHIHTALETTAYVDHQKFVEILNYVDFIYTDLKHYDPQKHRSITAVDNELIIKNISYAFTHNTHIVLRIPVIPDFNNSLEDAAQFGQLFKKMHVNKVQLLPFHQFGENKYKLLKRVYQMGKYKPLHPEDLYDYRDVLCKQGINCYL</sequence>
<dbReference type="OrthoDB" id="9782387at2"/>
<dbReference type="GO" id="GO:0051539">
    <property type="term" value="F:4 iron, 4 sulfur cluster binding"/>
    <property type="evidence" value="ECO:0007669"/>
    <property type="project" value="UniProtKB-KW"/>
</dbReference>
<dbReference type="PANTHER" id="PTHR30352">
    <property type="entry name" value="PYRUVATE FORMATE-LYASE-ACTIVATING ENZYME"/>
    <property type="match status" value="1"/>
</dbReference>
<dbReference type="PROSITE" id="PS51918">
    <property type="entry name" value="RADICAL_SAM"/>
    <property type="match status" value="1"/>
</dbReference>